<dbReference type="PATRIC" id="fig|294671.3.peg.1150"/>
<dbReference type="RefSeq" id="WP_067147068.1">
    <property type="nucleotide sequence ID" value="NZ_CP014265.1"/>
</dbReference>
<dbReference type="InterPro" id="IPR030678">
    <property type="entry name" value="Peptide/Ni-bd"/>
</dbReference>
<organism evidence="6 7">
    <name type="scientific">Methanobrevibacter olleyae</name>
    <dbReference type="NCBI Taxonomy" id="294671"/>
    <lineage>
        <taxon>Archaea</taxon>
        <taxon>Methanobacteriati</taxon>
        <taxon>Methanobacteriota</taxon>
        <taxon>Methanomada group</taxon>
        <taxon>Methanobacteria</taxon>
        <taxon>Methanobacteriales</taxon>
        <taxon>Methanobacteriaceae</taxon>
        <taxon>Methanobrevibacter</taxon>
    </lineage>
</organism>
<comment type="similarity">
    <text evidence="1">Belongs to the bacterial solute-binding protein 5 family.</text>
</comment>
<keyword evidence="3" id="KW-0732">Signal</keyword>
<gene>
    <name evidence="6" type="ORF">YLM1_1099</name>
</gene>
<dbReference type="GO" id="GO:0015833">
    <property type="term" value="P:peptide transport"/>
    <property type="evidence" value="ECO:0007669"/>
    <property type="project" value="TreeGrafter"/>
</dbReference>
<dbReference type="Pfam" id="PF00496">
    <property type="entry name" value="SBP_bac_5"/>
    <property type="match status" value="1"/>
</dbReference>
<dbReference type="AlphaFoldDB" id="A0A126R0T8"/>
<dbReference type="PANTHER" id="PTHR30290:SF9">
    <property type="entry name" value="OLIGOPEPTIDE-BINDING PROTEIN APPA"/>
    <property type="match status" value="1"/>
</dbReference>
<keyword evidence="7" id="KW-1185">Reference proteome</keyword>
<proteinExistence type="inferred from homology"/>
<evidence type="ECO:0000256" key="2">
    <source>
        <dbReference type="ARBA" id="ARBA00022448"/>
    </source>
</evidence>
<dbReference type="CDD" id="cd08518">
    <property type="entry name" value="PBP2_NikA_DppA_OppA_like_19"/>
    <property type="match status" value="1"/>
</dbReference>
<keyword evidence="4" id="KW-0812">Transmembrane</keyword>
<dbReference type="PIRSF" id="PIRSF002741">
    <property type="entry name" value="MppA"/>
    <property type="match status" value="1"/>
</dbReference>
<feature type="domain" description="Solute-binding protein family 5" evidence="5">
    <location>
        <begin position="82"/>
        <end position="453"/>
    </location>
</feature>
<dbReference type="GO" id="GO:0043190">
    <property type="term" value="C:ATP-binding cassette (ABC) transporter complex"/>
    <property type="evidence" value="ECO:0007669"/>
    <property type="project" value="InterPro"/>
</dbReference>
<dbReference type="SUPFAM" id="SSF53850">
    <property type="entry name" value="Periplasmic binding protein-like II"/>
    <property type="match status" value="1"/>
</dbReference>
<name>A0A126R0T8_METOL</name>
<accession>A0A126R0T8</accession>
<sequence length="543" mass="60326">MDAKIKYSIITVIVIVMAIVVASSMLGTSNDDDPRHVVVTVPALTGEPETGFNPLTGWGCGHMNFNPLVQSTLFKSDKNGNFVNDLATGYNISSDGLKWTVGIRDDVKFSNNETLTANDVAFTFNEARTSNSELDMSNLKEAKAINNHTVEFTLKSPQSTFNYDLRYVGIVPEKDYNNETYGENPIGTGPYVLKQWDKGQQAIFEVNDNYYGDKPYFTQITMLFPNEDSAAMQIAKSHQADIVQVPISGLNETIEGYELLEFYSPRAQGITFPYQNATGAKTTGGADVGNNVTGDSAIRKALNVGINREEIVDSVYKGHAVVEYSGVDHQKYANPNAIVKDNDQEAAKKILDDAGWIDTDGDGIREKNGTVANFTVLYSSDDQARQAIATVVSEQAKDLGINIELEGTDWDTIYSRMYKDSAVFQQSSDNPYRNIYQQYYSKENYSEDNYMNPNAYENPEVDAILDSALHETNINASYKLWHDAASTGSGSGFGPNADAPWLWVADFNYCYFVKNDIDMGPKPVMGQDYMQNICEWKRTNSTE</sequence>
<dbReference type="InterPro" id="IPR000914">
    <property type="entry name" value="SBP_5_dom"/>
</dbReference>
<dbReference type="KEGG" id="mol:YLM1_1099"/>
<dbReference type="EMBL" id="CP014265">
    <property type="protein sequence ID" value="AMK15656.1"/>
    <property type="molecule type" value="Genomic_DNA"/>
</dbReference>
<feature type="transmembrane region" description="Helical" evidence="4">
    <location>
        <begin position="7"/>
        <end position="26"/>
    </location>
</feature>
<dbReference type="InterPro" id="IPR039424">
    <property type="entry name" value="SBP_5"/>
</dbReference>
<evidence type="ECO:0000256" key="3">
    <source>
        <dbReference type="ARBA" id="ARBA00022729"/>
    </source>
</evidence>
<dbReference type="PANTHER" id="PTHR30290">
    <property type="entry name" value="PERIPLASMIC BINDING COMPONENT OF ABC TRANSPORTER"/>
    <property type="match status" value="1"/>
</dbReference>
<dbReference type="Gene3D" id="3.10.105.10">
    <property type="entry name" value="Dipeptide-binding Protein, Domain 3"/>
    <property type="match status" value="1"/>
</dbReference>
<dbReference type="Gene3D" id="3.40.190.10">
    <property type="entry name" value="Periplasmic binding protein-like II"/>
    <property type="match status" value="1"/>
</dbReference>
<evidence type="ECO:0000313" key="7">
    <source>
        <dbReference type="Proteomes" id="UP000066376"/>
    </source>
</evidence>
<protein>
    <submittedName>
        <fullName evidence="6">Peptide/nickel ABC transporter substrate-binding protein</fullName>
    </submittedName>
</protein>
<dbReference type="GeneID" id="28489403"/>
<keyword evidence="2" id="KW-0813">Transport</keyword>
<dbReference type="GO" id="GO:1904680">
    <property type="term" value="F:peptide transmembrane transporter activity"/>
    <property type="evidence" value="ECO:0007669"/>
    <property type="project" value="TreeGrafter"/>
</dbReference>
<reference evidence="7" key="2">
    <citation type="submission" date="2016-02" db="EMBL/GenBank/DDBJ databases">
        <title>The draft genome sequence of the rumen methanogen Methanobrevibacter olleyae YLM1.</title>
        <authorList>
            <consortium name="New Zealand Agricultural Greenhouse Gas Research Centre/Pastoral Greenhouse Gas Research Consortium"/>
            <person name="Kelly W.J."/>
            <person name="Li D."/>
            <person name="Lambie S.C."/>
            <person name="Attwood G.T."/>
            <person name="Altermann E."/>
            <person name="Leahy S.C."/>
        </authorList>
    </citation>
    <scope>NUCLEOTIDE SEQUENCE [LARGE SCALE GENOMIC DNA]</scope>
    <source>
        <strain evidence="7">YLM1</strain>
    </source>
</reference>
<evidence type="ECO:0000313" key="6">
    <source>
        <dbReference type="EMBL" id="AMK15656.1"/>
    </source>
</evidence>
<dbReference type="STRING" id="294671.YLM1_1099"/>
<keyword evidence="4" id="KW-0472">Membrane</keyword>
<evidence type="ECO:0000256" key="4">
    <source>
        <dbReference type="SAM" id="Phobius"/>
    </source>
</evidence>
<evidence type="ECO:0000256" key="1">
    <source>
        <dbReference type="ARBA" id="ARBA00005695"/>
    </source>
</evidence>
<evidence type="ECO:0000259" key="5">
    <source>
        <dbReference type="Pfam" id="PF00496"/>
    </source>
</evidence>
<dbReference type="GO" id="GO:0042597">
    <property type="term" value="C:periplasmic space"/>
    <property type="evidence" value="ECO:0007669"/>
    <property type="project" value="UniProtKB-ARBA"/>
</dbReference>
<reference evidence="6 7" key="1">
    <citation type="journal article" date="2016" name="Genome Announc.">
        <title>Draft Genome Sequence of the Rumen Methanogen Methanobrevibacter olleyae YLM1.</title>
        <authorList>
            <person name="Kelly W.J."/>
            <person name="Li D."/>
            <person name="Lambie S.C."/>
            <person name="Cox F."/>
            <person name="Attwood G.T."/>
            <person name="Altermann E."/>
            <person name="Leahy S.C."/>
        </authorList>
    </citation>
    <scope>NUCLEOTIDE SEQUENCE [LARGE SCALE GENOMIC DNA]</scope>
    <source>
        <strain evidence="6 7">YLM1</strain>
    </source>
</reference>
<keyword evidence="4" id="KW-1133">Transmembrane helix</keyword>
<dbReference type="Proteomes" id="UP000066376">
    <property type="component" value="Chromosome"/>
</dbReference>